<dbReference type="AlphaFoldDB" id="A0A1A9WL46"/>
<dbReference type="Proteomes" id="UP000091820">
    <property type="component" value="Unassembled WGS sequence"/>
</dbReference>
<dbReference type="VEuPathDB" id="VectorBase:GBRI023540"/>
<proteinExistence type="predicted"/>
<keyword evidence="3" id="KW-1185">Reference proteome</keyword>
<feature type="transmembrane region" description="Helical" evidence="1">
    <location>
        <begin position="94"/>
        <end position="112"/>
    </location>
</feature>
<protein>
    <submittedName>
        <fullName evidence="2">Uncharacterized protein</fullName>
    </submittedName>
</protein>
<evidence type="ECO:0000313" key="3">
    <source>
        <dbReference type="Proteomes" id="UP000091820"/>
    </source>
</evidence>
<evidence type="ECO:0000313" key="2">
    <source>
        <dbReference type="EnsemblMetazoa" id="GBRI023540-PA"/>
    </source>
</evidence>
<reference evidence="2" key="2">
    <citation type="submission" date="2020-05" db="UniProtKB">
        <authorList>
            <consortium name="EnsemblMetazoa"/>
        </authorList>
    </citation>
    <scope>IDENTIFICATION</scope>
    <source>
        <strain evidence="2">IAEA</strain>
    </source>
</reference>
<evidence type="ECO:0000256" key="1">
    <source>
        <dbReference type="SAM" id="Phobius"/>
    </source>
</evidence>
<keyword evidence="1" id="KW-1133">Transmembrane helix</keyword>
<sequence length="140" mass="15501">MCKPWRINVKSIVRKENFVYSDNLTSLIKNGKCKMCKNALIGMCVLDLQHINTFGNRLGTTIVSGLSLQMLKNENVMFYLNYCGGRKELETMTYLYWCCYCGCGVVALGFVAIDVAAIGVVVIDAVDIGVVLCLHLSMDA</sequence>
<keyword evidence="1" id="KW-0472">Membrane</keyword>
<dbReference type="EnsemblMetazoa" id="GBRI023540-RA">
    <property type="protein sequence ID" value="GBRI023540-PA"/>
    <property type="gene ID" value="GBRI023540"/>
</dbReference>
<accession>A0A1A9WL46</accession>
<reference evidence="3" key="1">
    <citation type="submission" date="2014-03" db="EMBL/GenBank/DDBJ databases">
        <authorList>
            <person name="Aksoy S."/>
            <person name="Warren W."/>
            <person name="Wilson R.K."/>
        </authorList>
    </citation>
    <scope>NUCLEOTIDE SEQUENCE [LARGE SCALE GENOMIC DNA]</scope>
    <source>
        <strain evidence="3">IAEA</strain>
    </source>
</reference>
<keyword evidence="1" id="KW-0812">Transmembrane</keyword>
<name>A0A1A9WL46_9MUSC</name>
<organism evidence="2 3">
    <name type="scientific">Glossina brevipalpis</name>
    <dbReference type="NCBI Taxonomy" id="37001"/>
    <lineage>
        <taxon>Eukaryota</taxon>
        <taxon>Metazoa</taxon>
        <taxon>Ecdysozoa</taxon>
        <taxon>Arthropoda</taxon>
        <taxon>Hexapoda</taxon>
        <taxon>Insecta</taxon>
        <taxon>Pterygota</taxon>
        <taxon>Neoptera</taxon>
        <taxon>Endopterygota</taxon>
        <taxon>Diptera</taxon>
        <taxon>Brachycera</taxon>
        <taxon>Muscomorpha</taxon>
        <taxon>Hippoboscoidea</taxon>
        <taxon>Glossinidae</taxon>
        <taxon>Glossina</taxon>
    </lineage>
</organism>